<evidence type="ECO:0000313" key="3">
    <source>
        <dbReference type="Proteomes" id="UP000240830"/>
    </source>
</evidence>
<feature type="region of interest" description="Disordered" evidence="1">
    <location>
        <begin position="15"/>
        <end position="44"/>
    </location>
</feature>
<reference evidence="2 3" key="1">
    <citation type="submission" date="2016-10" db="EMBL/GenBank/DDBJ databases">
        <title>The genome of Paramicrosporidium saccamoebae is the missing link in understanding Cryptomycota and Microsporidia evolution.</title>
        <authorList>
            <person name="Quandt C.A."/>
            <person name="Beaudet D."/>
            <person name="Corsaro D."/>
            <person name="Michel R."/>
            <person name="Corradi N."/>
            <person name="James T."/>
        </authorList>
    </citation>
    <scope>NUCLEOTIDE SEQUENCE [LARGE SCALE GENOMIC DNA]</scope>
    <source>
        <strain evidence="2 3">KSL3</strain>
    </source>
</reference>
<dbReference type="EMBL" id="MTSL01000213">
    <property type="protein sequence ID" value="PJF16567.1"/>
    <property type="molecule type" value="Genomic_DNA"/>
</dbReference>
<dbReference type="AlphaFoldDB" id="A0A2H9TFL6"/>
<proteinExistence type="predicted"/>
<dbReference type="Proteomes" id="UP000240830">
    <property type="component" value="Unassembled WGS sequence"/>
</dbReference>
<name>A0A2H9TFL6_9FUNG</name>
<keyword evidence="3" id="KW-1185">Reference proteome</keyword>
<accession>A0A2H9TFL6</accession>
<protein>
    <submittedName>
        <fullName evidence="2">Uncharacterized protein</fullName>
    </submittedName>
</protein>
<gene>
    <name evidence="2" type="ORF">PSACC_03616</name>
</gene>
<evidence type="ECO:0000313" key="2">
    <source>
        <dbReference type="EMBL" id="PJF16567.1"/>
    </source>
</evidence>
<sequence length="73" mass="7815">MPFSKIPDDMLQIHPDVSACTPDKSLPSLPGDSSLQSSAGPGRIAHYSETRRCGGKCNGHEPARHISAPAIRY</sequence>
<comment type="caution">
    <text evidence="2">The sequence shown here is derived from an EMBL/GenBank/DDBJ whole genome shotgun (WGS) entry which is preliminary data.</text>
</comment>
<evidence type="ECO:0000256" key="1">
    <source>
        <dbReference type="SAM" id="MobiDB-lite"/>
    </source>
</evidence>
<organism evidence="2 3">
    <name type="scientific">Paramicrosporidium saccamoebae</name>
    <dbReference type="NCBI Taxonomy" id="1246581"/>
    <lineage>
        <taxon>Eukaryota</taxon>
        <taxon>Fungi</taxon>
        <taxon>Fungi incertae sedis</taxon>
        <taxon>Cryptomycota</taxon>
        <taxon>Cryptomycota incertae sedis</taxon>
        <taxon>Paramicrosporidium</taxon>
    </lineage>
</organism>